<gene>
    <name evidence="1" type="ORF">EDC65_1312</name>
</gene>
<dbReference type="RefSeq" id="WP_123688912.1">
    <property type="nucleotide sequence ID" value="NZ_AP019700.1"/>
</dbReference>
<protein>
    <submittedName>
        <fullName evidence="1">Nitroreductase family protein</fullName>
    </submittedName>
</protein>
<dbReference type="GO" id="GO:0016491">
    <property type="term" value="F:oxidoreductase activity"/>
    <property type="evidence" value="ECO:0007669"/>
    <property type="project" value="InterPro"/>
</dbReference>
<dbReference type="InterPro" id="IPR050627">
    <property type="entry name" value="Nitroreductase/BluB"/>
</dbReference>
<dbReference type="InterPro" id="IPR000415">
    <property type="entry name" value="Nitroreductase-like"/>
</dbReference>
<evidence type="ECO:0000313" key="2">
    <source>
        <dbReference type="Proteomes" id="UP000278222"/>
    </source>
</evidence>
<dbReference type="Gene3D" id="3.40.109.10">
    <property type="entry name" value="NADH Oxidase"/>
    <property type="match status" value="1"/>
</dbReference>
<sequence>MNRRHMLIGGATLAAFGGGAAWFAGRRMDQAADYATAVARWRAPLPDPAATRDLIRYATLAASGHNTQPWTFRVDGDAIRILPDLSRRTPVVDPDDHHLFVSLGCAAENLALASAARGRPGAIAFDAADGGSVVFSAGAGRAAASPLFDAIPARQSTRAEYDGRPVSPADLDRLAAAAAVPGVDLVLLADRARMERVCDLVVAGNGAQMADPGFLRELKAWLRFNPRQAMQAGDGLYSVASGNPTLPAWLGPHAFDWLVTAGSENDKYARQVRSSAGIAVFAGARANPAHWVAVGRACQRFQLQATAMGLRHAFINQPVEVPALRPELAALAGMRGKRPDIVLRFGQGPLLPYSPRRPVDAVIAGPPPSVA</sequence>
<organism evidence="1 2">
    <name type="scientific">Stella humosa</name>
    <dbReference type="NCBI Taxonomy" id="94"/>
    <lineage>
        <taxon>Bacteria</taxon>
        <taxon>Pseudomonadati</taxon>
        <taxon>Pseudomonadota</taxon>
        <taxon>Alphaproteobacteria</taxon>
        <taxon>Rhodospirillales</taxon>
        <taxon>Stellaceae</taxon>
        <taxon>Stella</taxon>
    </lineage>
</organism>
<accession>A0A3N1LWI9</accession>
<reference evidence="1 2" key="1">
    <citation type="submission" date="2018-11" db="EMBL/GenBank/DDBJ databases">
        <title>Genomic Encyclopedia of Type Strains, Phase IV (KMG-IV): sequencing the most valuable type-strain genomes for metagenomic binning, comparative biology and taxonomic classification.</title>
        <authorList>
            <person name="Goeker M."/>
        </authorList>
    </citation>
    <scope>NUCLEOTIDE SEQUENCE [LARGE SCALE GENOMIC DNA]</scope>
    <source>
        <strain evidence="1 2">DSM 5900</strain>
    </source>
</reference>
<dbReference type="NCBIfam" id="NF047509">
    <property type="entry name" value="Rv3131_FMN_oxido"/>
    <property type="match status" value="1"/>
</dbReference>
<evidence type="ECO:0000313" key="1">
    <source>
        <dbReference type="EMBL" id="ROP99533.1"/>
    </source>
</evidence>
<name>A0A3N1LWI9_9PROT</name>
<dbReference type="SUPFAM" id="SSF55469">
    <property type="entry name" value="FMN-dependent nitroreductase-like"/>
    <property type="match status" value="2"/>
</dbReference>
<dbReference type="Proteomes" id="UP000278222">
    <property type="component" value="Unassembled WGS sequence"/>
</dbReference>
<comment type="caution">
    <text evidence="1">The sequence shown here is derived from an EMBL/GenBank/DDBJ whole genome shotgun (WGS) entry which is preliminary data.</text>
</comment>
<dbReference type="AlphaFoldDB" id="A0A3N1LWI9"/>
<proteinExistence type="predicted"/>
<dbReference type="PANTHER" id="PTHR23026:SF123">
    <property type="entry name" value="NAD(P)H NITROREDUCTASE RV3131-RELATED"/>
    <property type="match status" value="1"/>
</dbReference>
<keyword evidence="2" id="KW-1185">Reference proteome</keyword>
<dbReference type="OrthoDB" id="8156917at2"/>
<dbReference type="EMBL" id="RJKX01000013">
    <property type="protein sequence ID" value="ROP99533.1"/>
    <property type="molecule type" value="Genomic_DNA"/>
</dbReference>
<dbReference type="PANTHER" id="PTHR23026">
    <property type="entry name" value="NADPH NITROREDUCTASE"/>
    <property type="match status" value="1"/>
</dbReference>